<reference evidence="1" key="1">
    <citation type="submission" date="2012-07" db="EMBL/GenBank/DDBJ databases">
        <authorList>
            <person name="Cummings C."/>
        </authorList>
    </citation>
    <scope>NUCLEOTIDE SEQUENCE</scope>
    <source>
        <strain evidence="1">1330</strain>
    </source>
</reference>
<gene>
    <name evidence="1" type="ORF">BN137_4285</name>
</gene>
<dbReference type="EMBL" id="CAKW01000154">
    <property type="protein sequence ID" value="CCJ74879.1"/>
    <property type="molecule type" value="Genomic_DNA"/>
</dbReference>
<dbReference type="AlphaFoldDB" id="K8AGE5"/>
<protein>
    <submittedName>
        <fullName evidence="1">Uncharacterized protein</fullName>
    </submittedName>
</protein>
<evidence type="ECO:0000313" key="2">
    <source>
        <dbReference type="Proteomes" id="UP000009340"/>
    </source>
</evidence>
<dbReference type="Proteomes" id="UP000009340">
    <property type="component" value="Unassembled WGS sequence"/>
</dbReference>
<evidence type="ECO:0000313" key="1">
    <source>
        <dbReference type="EMBL" id="CCJ74879.1"/>
    </source>
</evidence>
<organism evidence="1 2">
    <name type="scientific">Cronobacter condimenti 1330</name>
    <dbReference type="NCBI Taxonomy" id="1073999"/>
    <lineage>
        <taxon>Bacteria</taxon>
        <taxon>Pseudomonadati</taxon>
        <taxon>Pseudomonadota</taxon>
        <taxon>Gammaproteobacteria</taxon>
        <taxon>Enterobacterales</taxon>
        <taxon>Enterobacteriaceae</taxon>
        <taxon>Cronobacter</taxon>
    </lineage>
</organism>
<proteinExistence type="predicted"/>
<name>K8AGE5_9ENTR</name>
<comment type="caution">
    <text evidence="1">The sequence shown here is derived from an EMBL/GenBank/DDBJ whole genome shotgun (WGS) entry which is preliminary data.</text>
</comment>
<sequence>MSSLTRLSNFPVRFFHYIARFVGYIQLFCREQAAKLPQCNIVN</sequence>
<accession>K8AGE5</accession>